<dbReference type="InterPro" id="IPR045144">
    <property type="entry name" value="TAF4"/>
</dbReference>
<evidence type="ECO:0000259" key="8">
    <source>
        <dbReference type="PROSITE" id="PS51119"/>
    </source>
</evidence>
<dbReference type="Gene3D" id="1.20.120.1110">
    <property type="entry name" value="TAFH/NHR1 domain"/>
    <property type="match status" value="1"/>
</dbReference>
<organism evidence="9">
    <name type="scientific">Darwinula stevensoni</name>
    <dbReference type="NCBI Taxonomy" id="69355"/>
    <lineage>
        <taxon>Eukaryota</taxon>
        <taxon>Metazoa</taxon>
        <taxon>Ecdysozoa</taxon>
        <taxon>Arthropoda</taxon>
        <taxon>Crustacea</taxon>
        <taxon>Oligostraca</taxon>
        <taxon>Ostracoda</taxon>
        <taxon>Podocopa</taxon>
        <taxon>Podocopida</taxon>
        <taxon>Darwinulocopina</taxon>
        <taxon>Darwinuloidea</taxon>
        <taxon>Darwinulidae</taxon>
        <taxon>Darwinula</taxon>
    </lineage>
</organism>
<dbReference type="GO" id="GO:0046982">
    <property type="term" value="F:protein heterodimerization activity"/>
    <property type="evidence" value="ECO:0007669"/>
    <property type="project" value="InterPro"/>
</dbReference>
<keyword evidence="10" id="KW-1185">Reference proteome</keyword>
<gene>
    <name evidence="9" type="ORF">DSTB1V02_LOCUS5993</name>
</gene>
<dbReference type="SMART" id="SM00549">
    <property type="entry name" value="TAFH"/>
    <property type="match status" value="1"/>
</dbReference>
<dbReference type="PANTHER" id="PTHR15138:SF14">
    <property type="entry name" value="TRANSCRIPTION INITIATION FACTOR TFIID SUBUNIT 4"/>
    <property type="match status" value="1"/>
</dbReference>
<evidence type="ECO:0000256" key="5">
    <source>
        <dbReference type="ARBA" id="ARBA00023242"/>
    </source>
</evidence>
<dbReference type="SUPFAM" id="SSF47113">
    <property type="entry name" value="Histone-fold"/>
    <property type="match status" value="1"/>
</dbReference>
<dbReference type="AlphaFoldDB" id="A0A7R9A6U6"/>
<dbReference type="GO" id="GO:0006367">
    <property type="term" value="P:transcription initiation at RNA polymerase II promoter"/>
    <property type="evidence" value="ECO:0007669"/>
    <property type="project" value="TreeGrafter"/>
</dbReference>
<evidence type="ECO:0000313" key="9">
    <source>
        <dbReference type="EMBL" id="CAD7246136.1"/>
    </source>
</evidence>
<dbReference type="InterPro" id="IPR007900">
    <property type="entry name" value="TAF4_C"/>
</dbReference>
<dbReference type="EMBL" id="CAJPEV010001050">
    <property type="protein sequence ID" value="CAG0890388.1"/>
    <property type="molecule type" value="Genomic_DNA"/>
</dbReference>
<evidence type="ECO:0000313" key="10">
    <source>
        <dbReference type="Proteomes" id="UP000677054"/>
    </source>
</evidence>
<dbReference type="InterPro" id="IPR009072">
    <property type="entry name" value="Histone-fold"/>
</dbReference>
<reference evidence="9" key="1">
    <citation type="submission" date="2020-11" db="EMBL/GenBank/DDBJ databases">
        <authorList>
            <person name="Tran Van P."/>
        </authorList>
    </citation>
    <scope>NUCLEOTIDE SEQUENCE</scope>
</reference>
<dbReference type="FunFam" id="1.10.20.10:FF:000015">
    <property type="entry name" value="Transcription initiation factor TFIID subunit 4B"/>
    <property type="match status" value="1"/>
</dbReference>
<dbReference type="InterPro" id="IPR037249">
    <property type="entry name" value="TAFH/NHR1_dom_sf"/>
</dbReference>
<feature type="compositionally biased region" description="Pro residues" evidence="7">
    <location>
        <begin position="461"/>
        <end position="472"/>
    </location>
</feature>
<evidence type="ECO:0000256" key="3">
    <source>
        <dbReference type="ARBA" id="ARBA00023015"/>
    </source>
</evidence>
<dbReference type="PROSITE" id="PS51119">
    <property type="entry name" value="TAFH"/>
    <property type="match status" value="1"/>
</dbReference>
<dbReference type="EMBL" id="LR900567">
    <property type="protein sequence ID" value="CAD7246136.1"/>
    <property type="molecule type" value="Genomic_DNA"/>
</dbReference>
<dbReference type="CDD" id="cd08045">
    <property type="entry name" value="HFD_TAF4"/>
    <property type="match status" value="1"/>
</dbReference>
<feature type="region of interest" description="Disordered" evidence="7">
    <location>
        <begin position="457"/>
        <end position="495"/>
    </location>
</feature>
<keyword evidence="5" id="KW-0539">Nucleus</keyword>
<feature type="domain" description="TAFH" evidence="8">
    <location>
        <begin position="284"/>
        <end position="380"/>
    </location>
</feature>
<dbReference type="InterPro" id="IPR003894">
    <property type="entry name" value="TAFH_NHR1"/>
</dbReference>
<dbReference type="GO" id="GO:0005669">
    <property type="term" value="C:transcription factor TFIID complex"/>
    <property type="evidence" value="ECO:0007669"/>
    <property type="project" value="InterPro"/>
</dbReference>
<dbReference type="Pfam" id="PF07531">
    <property type="entry name" value="TAFH"/>
    <property type="match status" value="1"/>
</dbReference>
<dbReference type="GO" id="GO:0016251">
    <property type="term" value="F:RNA polymerase II general transcription initiation factor activity"/>
    <property type="evidence" value="ECO:0007669"/>
    <property type="project" value="TreeGrafter"/>
</dbReference>
<dbReference type="PANTHER" id="PTHR15138">
    <property type="entry name" value="TRANSCRIPTION INITIATION FACTOR TFIID SUBUNIT 4"/>
    <property type="match status" value="1"/>
</dbReference>
<evidence type="ECO:0000256" key="4">
    <source>
        <dbReference type="ARBA" id="ARBA00023163"/>
    </source>
</evidence>
<dbReference type="GO" id="GO:0003677">
    <property type="term" value="F:DNA binding"/>
    <property type="evidence" value="ECO:0007669"/>
    <property type="project" value="TreeGrafter"/>
</dbReference>
<comment type="similarity">
    <text evidence="2">Belongs to the TAF4 family.</text>
</comment>
<feature type="compositionally biased region" description="Polar residues" evidence="7">
    <location>
        <begin position="85"/>
        <end position="95"/>
    </location>
</feature>
<keyword evidence="6" id="KW-0175">Coiled coil</keyword>
<evidence type="ECO:0000256" key="2">
    <source>
        <dbReference type="ARBA" id="ARBA00006178"/>
    </source>
</evidence>
<dbReference type="OrthoDB" id="21060at2759"/>
<keyword evidence="3" id="KW-0805">Transcription regulation</keyword>
<dbReference type="Gene3D" id="1.10.20.10">
    <property type="entry name" value="Histone, subunit A"/>
    <property type="match status" value="1"/>
</dbReference>
<dbReference type="Proteomes" id="UP000677054">
    <property type="component" value="Unassembled WGS sequence"/>
</dbReference>
<accession>A0A7R9A6U6</accession>
<feature type="region of interest" description="Disordered" evidence="7">
    <location>
        <begin position="203"/>
        <end position="224"/>
    </location>
</feature>
<sequence>MASEKFIEDALMKQVNESDVNAIVGSLESQLSSSSVATQAVANHNGSTVISNVRPPNNIILSGTPISSSNVATGEAPSSRPHLTGSPNSMIASHVSSLSSATNAIRPNQVQILNMPSQAVRASVRPVLPVSTTATAASKGQSINAPAVVIGPQQVGNRPSAPGATQLPAPALQALQQGSQGHFLLRTENGQLQLIRVTPGSAIGPASSPATAAAAPNPNAPTGPGTPYRLQTVRPAVVNSIATPIGTSVSPAGHVSTISTVLTTIAPPGSNTIHAQSISPQMTPETAKMKCKNFLSTLLRLANEQPENVACNVRNLIQGLIDAKVGAEEFTQKLQRELNSSPQPCLVPFLKRSLPYLRYSLATKELEISGLNPPPLSSVSTVPAGVGVAPVPQLQITRPSATVPPQIRMVSPSIIQQPGMTQPRVASPVRVQTSVGKTGSASAVPSAPLVNGVALTVTPQIQPPRPSGPAKPPGKDKGEKKGTGAFSSSGMRDEDDINDVAAMGGVNLLEESQRILGSTEFIGTQLRSCKDEIFFDSDTLQKHIRNLVREKGLEEPGSDIVAMVSHATQEHLKNLVEKLAFIAQHRLDIIRMDSAHEQSSDVKGQIRFLELVEKAEHERHKEQEREMLLRAAKSRSKAEDPEHAKLKAKAKEMQRAELEELRQKEANLTALQAIGPRKKPKLDTASVPNPGPQLPMRPRLKRVTMRDLVFLLEQERNSVRSSDLYKLLLK</sequence>
<evidence type="ECO:0000256" key="6">
    <source>
        <dbReference type="SAM" id="Coils"/>
    </source>
</evidence>
<protein>
    <recommendedName>
        <fullName evidence="8">TAFH domain-containing protein</fullName>
    </recommendedName>
</protein>
<feature type="region of interest" description="Disordered" evidence="7">
    <location>
        <begin position="677"/>
        <end position="697"/>
    </location>
</feature>
<name>A0A7R9A6U6_9CRUS</name>
<proteinExistence type="inferred from homology"/>
<feature type="region of interest" description="Disordered" evidence="7">
    <location>
        <begin position="64"/>
        <end position="95"/>
    </location>
</feature>
<dbReference type="Pfam" id="PF05236">
    <property type="entry name" value="TAF4"/>
    <property type="match status" value="1"/>
</dbReference>
<comment type="subcellular location">
    <subcellularLocation>
        <location evidence="1">Nucleus</location>
    </subcellularLocation>
</comment>
<evidence type="ECO:0000256" key="1">
    <source>
        <dbReference type="ARBA" id="ARBA00004123"/>
    </source>
</evidence>
<keyword evidence="4" id="KW-0804">Transcription</keyword>
<feature type="compositionally biased region" description="Basic and acidic residues" evidence="7">
    <location>
        <begin position="473"/>
        <end position="482"/>
    </location>
</feature>
<dbReference type="SUPFAM" id="SSF158553">
    <property type="entry name" value="TAFH domain-like"/>
    <property type="match status" value="1"/>
</dbReference>
<feature type="coiled-coil region" evidence="6">
    <location>
        <begin position="644"/>
        <end position="671"/>
    </location>
</feature>
<evidence type="ECO:0000256" key="7">
    <source>
        <dbReference type="SAM" id="MobiDB-lite"/>
    </source>
</evidence>